<evidence type="ECO:0000313" key="6">
    <source>
        <dbReference type="EMBL" id="CCG99373.1"/>
    </source>
</evidence>
<dbReference type="InterPro" id="IPR004033">
    <property type="entry name" value="UbiE/COQ5_MeTrFase"/>
</dbReference>
<comment type="pathway">
    <text evidence="5">Quinol/quinone metabolism; menaquinone biosynthesis; menaquinol from 1,4-dihydroxy-2-naphthoate: step 2/2.</text>
</comment>
<dbReference type="PATRIC" id="fig|1166018.3.peg.3094"/>
<dbReference type="NCBIfam" id="NF001244">
    <property type="entry name" value="PRK00216.1-5"/>
    <property type="match status" value="1"/>
</dbReference>
<dbReference type="RefSeq" id="WP_015330472.1">
    <property type="nucleotide sequence ID" value="NC_020054.1"/>
</dbReference>
<comment type="similarity">
    <text evidence="5">Belongs to the class I-like SAM-binding methyltransferase superfamily. MenG/UbiE family.</text>
</comment>
<keyword evidence="6" id="KW-0830">Ubiquinone</keyword>
<dbReference type="STRING" id="1166018.FAES_1363"/>
<organism evidence="6 7">
    <name type="scientific">Fibrella aestuarina BUZ 2</name>
    <dbReference type="NCBI Taxonomy" id="1166018"/>
    <lineage>
        <taxon>Bacteria</taxon>
        <taxon>Pseudomonadati</taxon>
        <taxon>Bacteroidota</taxon>
        <taxon>Cytophagia</taxon>
        <taxon>Cytophagales</taxon>
        <taxon>Spirosomataceae</taxon>
        <taxon>Fibrella</taxon>
    </lineage>
</organism>
<reference evidence="6 7" key="1">
    <citation type="journal article" date="2012" name="J. Bacteriol.">
        <title>Genome Sequence of Fibrella aestuarina BUZ 2T, a Filamentous Marine Bacterium.</title>
        <authorList>
            <person name="Filippini M."/>
            <person name="Qi W."/>
            <person name="Blom J."/>
            <person name="Goesmann A."/>
            <person name="Smits T.H."/>
            <person name="Bagheri H.C."/>
        </authorList>
    </citation>
    <scope>NUCLEOTIDE SEQUENCE [LARGE SCALE GENOMIC DNA]</scope>
    <source>
        <strain evidence="7">BUZ 2T</strain>
    </source>
</reference>
<comment type="function">
    <text evidence="5">Methyltransferase required for the conversion of demethylmenaquinol (DMKH2) to menaquinol (MKH2).</text>
</comment>
<dbReference type="Proteomes" id="UP000011058">
    <property type="component" value="Chromosome"/>
</dbReference>
<dbReference type="EMBL" id="HE796683">
    <property type="protein sequence ID" value="CCG99373.1"/>
    <property type="molecule type" value="Genomic_DNA"/>
</dbReference>
<protein>
    <recommendedName>
        <fullName evidence="5">Demethylmenaquinone methyltransferase</fullName>
        <ecNumber evidence="5">2.1.1.163</ecNumber>
    </recommendedName>
</protein>
<gene>
    <name evidence="5" type="primary">menG</name>
    <name evidence="6" type="ORF">FAES_1363</name>
</gene>
<dbReference type="KEGG" id="fae:FAES_1363"/>
<dbReference type="GO" id="GO:0043770">
    <property type="term" value="F:demethylmenaquinone methyltransferase activity"/>
    <property type="evidence" value="ECO:0007669"/>
    <property type="project" value="UniProtKB-UniRule"/>
</dbReference>
<evidence type="ECO:0000256" key="1">
    <source>
        <dbReference type="ARBA" id="ARBA00022428"/>
    </source>
</evidence>
<dbReference type="PANTHER" id="PTHR43591">
    <property type="entry name" value="METHYLTRANSFERASE"/>
    <property type="match status" value="1"/>
</dbReference>
<keyword evidence="3 5" id="KW-0808">Transferase</keyword>
<dbReference type="HAMAP" id="MF_01813">
    <property type="entry name" value="MenG_UbiE_methyltr"/>
    <property type="match status" value="1"/>
</dbReference>
<accession>I0K5H0</accession>
<dbReference type="NCBIfam" id="TIGR01934">
    <property type="entry name" value="MenG_MenH_UbiE"/>
    <property type="match status" value="1"/>
</dbReference>
<evidence type="ECO:0000256" key="3">
    <source>
        <dbReference type="ARBA" id="ARBA00022679"/>
    </source>
</evidence>
<dbReference type="Gene3D" id="3.40.50.150">
    <property type="entry name" value="Vaccinia Virus protein VP39"/>
    <property type="match status" value="1"/>
</dbReference>
<sequence>MIVPYKDKDASKRQQVGEMFDNIAPKYDFLNHFLSAGIDILWRKKAIRLLRPFAPKRILDIATGTGDLALEALSLKPDKIIGVDISEGMLAVGRQKMKERGVDHIIELRSGDSERLPLADNEFDAAIVSFGVRNFENLLAGLTDMHRVVRPGGVCMVLEFSRPRRFPFKQFYNFYTATVVPFFGKMVSKDTSAYAYLDESMKAFPDGPDFIQVFEKAGFRHTQWIPLSFGIASIYLGQKQPS</sequence>
<dbReference type="OrthoDB" id="9808140at2"/>
<dbReference type="GO" id="GO:0032259">
    <property type="term" value="P:methylation"/>
    <property type="evidence" value="ECO:0007669"/>
    <property type="project" value="UniProtKB-KW"/>
</dbReference>
<feature type="binding site" evidence="5">
    <location>
        <position position="65"/>
    </location>
    <ligand>
        <name>S-adenosyl-L-methionine</name>
        <dbReference type="ChEBI" id="CHEBI:59789"/>
    </ligand>
</feature>
<dbReference type="eggNOG" id="COG2226">
    <property type="taxonomic scope" value="Bacteria"/>
</dbReference>
<dbReference type="CDD" id="cd02440">
    <property type="entry name" value="AdoMet_MTases"/>
    <property type="match status" value="1"/>
</dbReference>
<evidence type="ECO:0000256" key="2">
    <source>
        <dbReference type="ARBA" id="ARBA00022603"/>
    </source>
</evidence>
<dbReference type="UniPathway" id="UPA00079">
    <property type="reaction ID" value="UER00169"/>
</dbReference>
<feature type="binding site" evidence="5">
    <location>
        <position position="84"/>
    </location>
    <ligand>
        <name>S-adenosyl-L-methionine</name>
        <dbReference type="ChEBI" id="CHEBI:59789"/>
    </ligand>
</feature>
<evidence type="ECO:0000256" key="5">
    <source>
        <dbReference type="HAMAP-Rule" id="MF_01813"/>
    </source>
</evidence>
<dbReference type="InterPro" id="IPR023576">
    <property type="entry name" value="UbiE/COQ5_MeTrFase_CS"/>
</dbReference>
<dbReference type="Pfam" id="PF01209">
    <property type="entry name" value="Ubie_methyltran"/>
    <property type="match status" value="1"/>
</dbReference>
<evidence type="ECO:0000313" key="7">
    <source>
        <dbReference type="Proteomes" id="UP000011058"/>
    </source>
</evidence>
<keyword evidence="4 5" id="KW-0949">S-adenosyl-L-methionine</keyword>
<keyword evidence="1 5" id="KW-0474">Menaquinone biosynthesis</keyword>
<proteinExistence type="inferred from homology"/>
<dbReference type="HOGENOM" id="CLU_037990_0_0_10"/>
<dbReference type="InterPro" id="IPR029063">
    <property type="entry name" value="SAM-dependent_MTases_sf"/>
</dbReference>
<keyword evidence="2 5" id="KW-0489">Methyltransferase</keyword>
<name>I0K5H0_9BACT</name>
<dbReference type="AlphaFoldDB" id="I0K5H0"/>
<dbReference type="PROSITE" id="PS51608">
    <property type="entry name" value="SAM_MT_UBIE"/>
    <property type="match status" value="1"/>
</dbReference>
<evidence type="ECO:0000256" key="4">
    <source>
        <dbReference type="ARBA" id="ARBA00022691"/>
    </source>
</evidence>
<dbReference type="EC" id="2.1.1.163" evidence="5"/>
<dbReference type="SUPFAM" id="SSF53335">
    <property type="entry name" value="S-adenosyl-L-methionine-dependent methyltransferases"/>
    <property type="match status" value="1"/>
</dbReference>
<comment type="catalytic activity">
    <reaction evidence="5">
        <text>a 2-demethylmenaquinol + S-adenosyl-L-methionine = a menaquinol + S-adenosyl-L-homocysteine + H(+)</text>
        <dbReference type="Rhea" id="RHEA:42640"/>
        <dbReference type="Rhea" id="RHEA-COMP:9539"/>
        <dbReference type="Rhea" id="RHEA-COMP:9563"/>
        <dbReference type="ChEBI" id="CHEBI:15378"/>
        <dbReference type="ChEBI" id="CHEBI:18151"/>
        <dbReference type="ChEBI" id="CHEBI:55437"/>
        <dbReference type="ChEBI" id="CHEBI:57856"/>
        <dbReference type="ChEBI" id="CHEBI:59789"/>
        <dbReference type="EC" id="2.1.1.163"/>
    </reaction>
</comment>
<dbReference type="PROSITE" id="PS01183">
    <property type="entry name" value="UBIE_1"/>
    <property type="match status" value="1"/>
</dbReference>
<feature type="binding site" evidence="5">
    <location>
        <begin position="112"/>
        <end position="113"/>
    </location>
    <ligand>
        <name>S-adenosyl-L-methionine</name>
        <dbReference type="ChEBI" id="CHEBI:59789"/>
    </ligand>
</feature>
<keyword evidence="7" id="KW-1185">Reference proteome</keyword>
<feature type="binding site" evidence="5">
    <location>
        <position position="129"/>
    </location>
    <ligand>
        <name>S-adenosyl-L-methionine</name>
        <dbReference type="ChEBI" id="CHEBI:59789"/>
    </ligand>
</feature>
<dbReference type="GO" id="GO:0009234">
    <property type="term" value="P:menaquinone biosynthetic process"/>
    <property type="evidence" value="ECO:0007669"/>
    <property type="project" value="UniProtKB-UniRule"/>
</dbReference>
<dbReference type="PANTHER" id="PTHR43591:SF24">
    <property type="entry name" value="2-METHOXY-6-POLYPRENYL-1,4-BENZOQUINOL METHYLASE, MITOCHONDRIAL"/>
    <property type="match status" value="1"/>
</dbReference>